<gene>
    <name evidence="2" type="ORF">CYCCA115_LOCUS20079</name>
</gene>
<keyword evidence="3" id="KW-1185">Reference proteome</keyword>
<accession>A0AAD2G5C0</accession>
<name>A0AAD2G5C0_9STRA</name>
<keyword evidence="1" id="KW-0732">Signal</keyword>
<proteinExistence type="predicted"/>
<comment type="caution">
    <text evidence="2">The sequence shown here is derived from an EMBL/GenBank/DDBJ whole genome shotgun (WGS) entry which is preliminary data.</text>
</comment>
<evidence type="ECO:0000256" key="1">
    <source>
        <dbReference type="SAM" id="SignalP"/>
    </source>
</evidence>
<sequence>MKTSIVAFLALAAIQSSKAQDCTEELLLPENSIAFCLVQNLATCGECTNSPGLNLQPGVTFTCAEVEDQICPTVRCCEDCWEVTQKTYQCTVVDSSIPSGLIEEGCVVDCSRFPIGATKPPTPAPVNTGPPPTPPPTMAPVAPTNMDTPTDMPVENTCDEDATLKTFEDCTVARGCANDVTCFQRISQVRFNTSNIDDACAYFEPALCVVDSCCSECNAEYRDALTCGTEASLLDCPNLSCDDANIGGGGQSPEDSSALSLAVSFAISLGLVVAHAVTN</sequence>
<evidence type="ECO:0000313" key="3">
    <source>
        <dbReference type="Proteomes" id="UP001295423"/>
    </source>
</evidence>
<dbReference type="Proteomes" id="UP001295423">
    <property type="component" value="Unassembled WGS sequence"/>
</dbReference>
<dbReference type="AlphaFoldDB" id="A0AAD2G5C0"/>
<protein>
    <submittedName>
        <fullName evidence="2">Uncharacterized protein</fullName>
    </submittedName>
</protein>
<dbReference type="EMBL" id="CAKOGP040002136">
    <property type="protein sequence ID" value="CAJ1963259.1"/>
    <property type="molecule type" value="Genomic_DNA"/>
</dbReference>
<evidence type="ECO:0000313" key="2">
    <source>
        <dbReference type="EMBL" id="CAJ1963259.1"/>
    </source>
</evidence>
<organism evidence="2 3">
    <name type="scientific">Cylindrotheca closterium</name>
    <dbReference type="NCBI Taxonomy" id="2856"/>
    <lineage>
        <taxon>Eukaryota</taxon>
        <taxon>Sar</taxon>
        <taxon>Stramenopiles</taxon>
        <taxon>Ochrophyta</taxon>
        <taxon>Bacillariophyta</taxon>
        <taxon>Bacillariophyceae</taxon>
        <taxon>Bacillariophycidae</taxon>
        <taxon>Bacillariales</taxon>
        <taxon>Bacillariaceae</taxon>
        <taxon>Cylindrotheca</taxon>
    </lineage>
</organism>
<reference evidence="2" key="1">
    <citation type="submission" date="2023-08" db="EMBL/GenBank/DDBJ databases">
        <authorList>
            <person name="Audoor S."/>
            <person name="Bilcke G."/>
        </authorList>
    </citation>
    <scope>NUCLEOTIDE SEQUENCE</scope>
</reference>
<feature type="chain" id="PRO_5042022953" evidence="1">
    <location>
        <begin position="20"/>
        <end position="279"/>
    </location>
</feature>
<feature type="signal peptide" evidence="1">
    <location>
        <begin position="1"/>
        <end position="19"/>
    </location>
</feature>